<dbReference type="GO" id="GO:0010506">
    <property type="term" value="P:regulation of autophagy"/>
    <property type="evidence" value="ECO:0007669"/>
    <property type="project" value="InterPro"/>
</dbReference>
<organism evidence="7 8">
    <name type="scientific">Streblomastix strix</name>
    <dbReference type="NCBI Taxonomy" id="222440"/>
    <lineage>
        <taxon>Eukaryota</taxon>
        <taxon>Metamonada</taxon>
        <taxon>Preaxostyla</taxon>
        <taxon>Oxymonadida</taxon>
        <taxon>Streblomastigidae</taxon>
        <taxon>Streblomastix</taxon>
    </lineage>
</organism>
<feature type="domain" description="Protein kinase" evidence="6">
    <location>
        <begin position="1"/>
        <end position="247"/>
    </location>
</feature>
<dbReference type="GO" id="GO:0005829">
    <property type="term" value="C:cytosol"/>
    <property type="evidence" value="ECO:0007669"/>
    <property type="project" value="TreeGrafter"/>
</dbReference>
<dbReference type="PROSITE" id="PS00108">
    <property type="entry name" value="PROTEIN_KINASE_ST"/>
    <property type="match status" value="1"/>
</dbReference>
<dbReference type="GO" id="GO:0016020">
    <property type="term" value="C:membrane"/>
    <property type="evidence" value="ECO:0007669"/>
    <property type="project" value="TreeGrafter"/>
</dbReference>
<feature type="region of interest" description="Disordered" evidence="5">
    <location>
        <begin position="291"/>
        <end position="317"/>
    </location>
</feature>
<proteinExistence type="predicted"/>
<dbReference type="Pfam" id="PF00069">
    <property type="entry name" value="Pkinase"/>
    <property type="match status" value="1"/>
</dbReference>
<keyword evidence="3" id="KW-0418">Kinase</keyword>
<reference evidence="7 8" key="1">
    <citation type="submission" date="2019-03" db="EMBL/GenBank/DDBJ databases">
        <title>Single cell metagenomics reveals metabolic interactions within the superorganism composed of flagellate Streblomastix strix and complex community of Bacteroidetes bacteria on its surface.</title>
        <authorList>
            <person name="Treitli S.C."/>
            <person name="Kolisko M."/>
            <person name="Husnik F."/>
            <person name="Keeling P."/>
            <person name="Hampl V."/>
        </authorList>
    </citation>
    <scope>NUCLEOTIDE SEQUENCE [LARGE SCALE GENOMIC DNA]</scope>
    <source>
        <strain evidence="7">ST1C</strain>
    </source>
</reference>
<keyword evidence="2" id="KW-0547">Nucleotide-binding</keyword>
<dbReference type="AlphaFoldDB" id="A0A5J4X1L2"/>
<feature type="region of interest" description="Disordered" evidence="5">
    <location>
        <begin position="406"/>
        <end position="437"/>
    </location>
</feature>
<dbReference type="Gene3D" id="1.10.510.10">
    <property type="entry name" value="Transferase(Phosphotransferase) domain 1"/>
    <property type="match status" value="2"/>
</dbReference>
<dbReference type="InterPro" id="IPR008271">
    <property type="entry name" value="Ser/Thr_kinase_AS"/>
</dbReference>
<evidence type="ECO:0000313" key="8">
    <source>
        <dbReference type="Proteomes" id="UP000324800"/>
    </source>
</evidence>
<evidence type="ECO:0000256" key="2">
    <source>
        <dbReference type="ARBA" id="ARBA00022741"/>
    </source>
</evidence>
<sequence>MTRTPRYEDYKIIDKFTGGVQGRTYLAQEIETEKYVVMKIVEYFEAEEKMRARQEDRNELYIICEYCVGGDLSKYTEKFQKLSDTEKNQHAIIIASQLIAGMTLMHDNGIMHRDLKPKNIFMDADGNIKIESTNLLSSSLPIVLLLPAIAGVLYRLRIAEKLQEESDIVTQNIIRDGNEADQEDSFFTLSLDDYAKNDVLNSIKKYKLRNKLPDWVCPELRGLILGLMNQNQLKRLSFRDAIQYPLVQNYLQSQGYDEQDKEYENDNIEQRQINERSETVNYQVEGIQQQSEISKVKEKDNNENQQQKKRNRENLQEQEAIKLEKLKDNEQINNNNNELNVDFDNGVIDINSKNRWTECKTQTEVSIQTQLWKKEYSESFKDGQLKKDVDKQKPKVQLRPMIFGQVKIPQTKPQQLSQIQSDSSPIVSIDSSKDVST</sequence>
<keyword evidence="1" id="KW-0808">Transferase</keyword>
<evidence type="ECO:0000256" key="5">
    <source>
        <dbReference type="SAM" id="MobiDB-lite"/>
    </source>
</evidence>
<dbReference type="PANTHER" id="PTHR24348:SF22">
    <property type="entry name" value="NON-SPECIFIC SERINE_THREONINE PROTEIN KINASE"/>
    <property type="match status" value="1"/>
</dbReference>
<dbReference type="GO" id="GO:0005776">
    <property type="term" value="C:autophagosome"/>
    <property type="evidence" value="ECO:0007669"/>
    <property type="project" value="TreeGrafter"/>
</dbReference>
<feature type="compositionally biased region" description="Low complexity" evidence="5">
    <location>
        <begin position="417"/>
        <end position="430"/>
    </location>
</feature>
<dbReference type="InterPro" id="IPR011009">
    <property type="entry name" value="Kinase-like_dom_sf"/>
</dbReference>
<evidence type="ECO:0000313" key="7">
    <source>
        <dbReference type="EMBL" id="KAA6400319.1"/>
    </source>
</evidence>
<accession>A0A5J4X1L2</accession>
<evidence type="ECO:0000256" key="4">
    <source>
        <dbReference type="ARBA" id="ARBA00022840"/>
    </source>
</evidence>
<evidence type="ECO:0000259" key="6">
    <source>
        <dbReference type="PROSITE" id="PS50011"/>
    </source>
</evidence>
<dbReference type="InterPro" id="IPR000719">
    <property type="entry name" value="Prot_kinase_dom"/>
</dbReference>
<dbReference type="GO" id="GO:0004674">
    <property type="term" value="F:protein serine/threonine kinase activity"/>
    <property type="evidence" value="ECO:0007669"/>
    <property type="project" value="InterPro"/>
</dbReference>
<evidence type="ECO:0000256" key="3">
    <source>
        <dbReference type="ARBA" id="ARBA00022777"/>
    </source>
</evidence>
<dbReference type="InterPro" id="IPR045269">
    <property type="entry name" value="Atg1-like"/>
</dbReference>
<dbReference type="CDD" id="cd00180">
    <property type="entry name" value="PKc"/>
    <property type="match status" value="1"/>
</dbReference>
<dbReference type="GO" id="GO:0000407">
    <property type="term" value="C:phagophore assembly site"/>
    <property type="evidence" value="ECO:0007669"/>
    <property type="project" value="TreeGrafter"/>
</dbReference>
<dbReference type="GO" id="GO:0005524">
    <property type="term" value="F:ATP binding"/>
    <property type="evidence" value="ECO:0007669"/>
    <property type="project" value="UniProtKB-KW"/>
</dbReference>
<dbReference type="GO" id="GO:0000045">
    <property type="term" value="P:autophagosome assembly"/>
    <property type="evidence" value="ECO:0007669"/>
    <property type="project" value="TreeGrafter"/>
</dbReference>
<dbReference type="PROSITE" id="PS50011">
    <property type="entry name" value="PROTEIN_KINASE_DOM"/>
    <property type="match status" value="1"/>
</dbReference>
<dbReference type="SUPFAM" id="SSF56112">
    <property type="entry name" value="Protein kinase-like (PK-like)"/>
    <property type="match status" value="1"/>
</dbReference>
<evidence type="ECO:0000256" key="1">
    <source>
        <dbReference type="ARBA" id="ARBA00022679"/>
    </source>
</evidence>
<dbReference type="PANTHER" id="PTHR24348">
    <property type="entry name" value="SERINE/THREONINE-PROTEIN KINASE UNC-51-RELATED"/>
    <property type="match status" value="1"/>
</dbReference>
<protein>
    <recommendedName>
        <fullName evidence="6">Protein kinase domain-containing protein</fullName>
    </recommendedName>
</protein>
<dbReference type="EMBL" id="SNRW01000582">
    <property type="protein sequence ID" value="KAA6400319.1"/>
    <property type="molecule type" value="Genomic_DNA"/>
</dbReference>
<keyword evidence="4" id="KW-0067">ATP-binding</keyword>
<dbReference type="SMART" id="SM00220">
    <property type="entry name" value="S_TKc"/>
    <property type="match status" value="1"/>
</dbReference>
<dbReference type="Proteomes" id="UP000324800">
    <property type="component" value="Unassembled WGS sequence"/>
</dbReference>
<comment type="caution">
    <text evidence="7">The sequence shown here is derived from an EMBL/GenBank/DDBJ whole genome shotgun (WGS) entry which is preliminary data.</text>
</comment>
<gene>
    <name evidence="7" type="ORF">EZS28_004150</name>
</gene>
<name>A0A5J4X1L2_9EUKA</name>